<evidence type="ECO:0000313" key="2">
    <source>
        <dbReference type="EMBL" id="KAF9628950.1"/>
    </source>
</evidence>
<name>A0A8H7IN64_9PEZI</name>
<proteinExistence type="predicted"/>
<gene>
    <name evidence="2" type="ORF">BFW01_g10153</name>
</gene>
<sequence length="120" mass="13155">MSQAAGPSRTTKTGLNELWNDAIKKFHKSVAKSDLNKHEARALKDTIEELRKEASQAGSSFNSSDQNKFFSINSESFIQRLSVILEIGDKVMTAAPSEIASLVWMGVSLVGRVCPLDITQ</sequence>
<feature type="coiled-coil region" evidence="1">
    <location>
        <begin position="33"/>
        <end position="60"/>
    </location>
</feature>
<organism evidence="2 3">
    <name type="scientific">Lasiodiplodia theobromae</name>
    <dbReference type="NCBI Taxonomy" id="45133"/>
    <lineage>
        <taxon>Eukaryota</taxon>
        <taxon>Fungi</taxon>
        <taxon>Dikarya</taxon>
        <taxon>Ascomycota</taxon>
        <taxon>Pezizomycotina</taxon>
        <taxon>Dothideomycetes</taxon>
        <taxon>Dothideomycetes incertae sedis</taxon>
        <taxon>Botryosphaeriales</taxon>
        <taxon>Botryosphaeriaceae</taxon>
        <taxon>Lasiodiplodia</taxon>
    </lineage>
</organism>
<protein>
    <submittedName>
        <fullName evidence="2">Uncharacterized protein</fullName>
    </submittedName>
</protein>
<comment type="caution">
    <text evidence="2">The sequence shown here is derived from an EMBL/GenBank/DDBJ whole genome shotgun (WGS) entry which is preliminary data.</text>
</comment>
<evidence type="ECO:0000256" key="1">
    <source>
        <dbReference type="SAM" id="Coils"/>
    </source>
</evidence>
<reference evidence="2" key="2">
    <citation type="journal article" date="2018" name="DNA Res.">
        <title>Comparative genome and transcriptome analyses reveal adaptations to opportunistic infections in woody plant degrading pathogens of Botryosphaeriaceae.</title>
        <authorList>
            <person name="Yan J.Y."/>
            <person name="Zhao W.S."/>
            <person name="Chen Z."/>
            <person name="Xing Q.K."/>
            <person name="Zhang W."/>
            <person name="Chethana K.W.T."/>
            <person name="Xue M.F."/>
            <person name="Xu J.P."/>
            <person name="Phillips A.J.L."/>
            <person name="Wang Y."/>
            <person name="Liu J.H."/>
            <person name="Liu M."/>
            <person name="Zhou Y."/>
            <person name="Jayawardena R.S."/>
            <person name="Manawasinghe I.S."/>
            <person name="Huang J.B."/>
            <person name="Qiao G.H."/>
            <person name="Fu C.Y."/>
            <person name="Guo F.F."/>
            <person name="Dissanayake A.J."/>
            <person name="Peng Y.L."/>
            <person name="Hyde K.D."/>
            <person name="Li X.H."/>
        </authorList>
    </citation>
    <scope>NUCLEOTIDE SEQUENCE</scope>
    <source>
        <strain evidence="2">CSS-01s</strain>
    </source>
</reference>
<evidence type="ECO:0000313" key="3">
    <source>
        <dbReference type="Proteomes" id="UP000627934"/>
    </source>
</evidence>
<reference evidence="2" key="1">
    <citation type="submission" date="2016-08" db="EMBL/GenBank/DDBJ databases">
        <authorList>
            <person name="Yan J."/>
        </authorList>
    </citation>
    <scope>NUCLEOTIDE SEQUENCE</scope>
    <source>
        <strain evidence="2">CSS-01s</strain>
    </source>
</reference>
<dbReference type="EMBL" id="MDYX01000024">
    <property type="protein sequence ID" value="KAF9628950.1"/>
    <property type="molecule type" value="Genomic_DNA"/>
</dbReference>
<accession>A0A8H7IN64</accession>
<dbReference type="AlphaFoldDB" id="A0A8H7IN64"/>
<dbReference type="Proteomes" id="UP000627934">
    <property type="component" value="Unassembled WGS sequence"/>
</dbReference>
<keyword evidence="1" id="KW-0175">Coiled coil</keyword>